<dbReference type="VEuPathDB" id="FungiDB:BDBG_05486"/>
<name>A0A179UNW0_BLAGS</name>
<protein>
    <recommendedName>
        <fullName evidence="5">ER membrane protein</fullName>
    </recommendedName>
</protein>
<evidence type="ECO:0000256" key="2">
    <source>
        <dbReference type="SAM" id="Phobius"/>
    </source>
</evidence>
<dbReference type="InterPro" id="IPR013945">
    <property type="entry name" value="Pkr1"/>
</dbReference>
<reference evidence="3" key="1">
    <citation type="submission" date="2009-02" db="EMBL/GenBank/DDBJ databases">
        <title>The Genome Sequence of Blastomyces dermatitidis strain SLH14081.</title>
        <authorList>
            <consortium name="The Broad Institute Genome Sequencing Platform"/>
            <consortium name="Broad Institute Microbial Sequencing Center."/>
            <person name="Champion M."/>
            <person name="Cuomo C."/>
            <person name="Ma L.-J."/>
            <person name="Henn M.R."/>
            <person name="Klein B."/>
            <person name="Goldman B."/>
            <person name="Young S."/>
            <person name="Kodira C.D."/>
            <person name="Zeng Q."/>
            <person name="Koehrsen M."/>
            <person name="Alvarado L."/>
            <person name="Berlin A.M."/>
            <person name="Heiman D.I."/>
            <person name="Hepburn T.A."/>
            <person name="Saif S."/>
            <person name="Shea T.D."/>
            <person name="Shenoy N."/>
            <person name="Sykes S."/>
            <person name="Galagan J."/>
            <person name="Nusbaum C."/>
            <person name="Birren B."/>
        </authorList>
    </citation>
    <scope>NUCLEOTIDE SEQUENCE</scope>
    <source>
        <strain evidence="3">SLH14081</strain>
    </source>
</reference>
<keyword evidence="2" id="KW-1133">Transmembrane helix</keyword>
<dbReference type="Pfam" id="PF08636">
    <property type="entry name" value="Pkr1"/>
    <property type="match status" value="1"/>
</dbReference>
<dbReference type="GO" id="GO:0070072">
    <property type="term" value="P:vacuolar proton-transporting V-type ATPase complex assembly"/>
    <property type="evidence" value="ECO:0007669"/>
    <property type="project" value="InterPro"/>
</dbReference>
<dbReference type="RefSeq" id="XP_031579005.1">
    <property type="nucleotide sequence ID" value="XM_031722185.1"/>
</dbReference>
<evidence type="ECO:0000313" key="3">
    <source>
        <dbReference type="EMBL" id="OAT09776.1"/>
    </source>
</evidence>
<dbReference type="GeneID" id="8509375"/>
<gene>
    <name evidence="3" type="ORF">BDBG_05486</name>
</gene>
<dbReference type="KEGG" id="bgh:BDBG_05486"/>
<evidence type="ECO:0008006" key="5">
    <source>
        <dbReference type="Google" id="ProtNLM"/>
    </source>
</evidence>
<feature type="compositionally biased region" description="Polar residues" evidence="1">
    <location>
        <begin position="156"/>
        <end position="165"/>
    </location>
</feature>
<dbReference type="Proteomes" id="UP000002038">
    <property type="component" value="Unassembled WGS sequence"/>
</dbReference>
<keyword evidence="2" id="KW-0472">Membrane</keyword>
<dbReference type="EMBL" id="GG657458">
    <property type="protein sequence ID" value="OAT09776.1"/>
    <property type="molecule type" value="Genomic_DNA"/>
</dbReference>
<organism evidence="3 4">
    <name type="scientific">Blastomyces gilchristii (strain SLH14081)</name>
    <name type="common">Blastomyces dermatitidis</name>
    <dbReference type="NCBI Taxonomy" id="559298"/>
    <lineage>
        <taxon>Eukaryota</taxon>
        <taxon>Fungi</taxon>
        <taxon>Dikarya</taxon>
        <taxon>Ascomycota</taxon>
        <taxon>Pezizomycotina</taxon>
        <taxon>Eurotiomycetes</taxon>
        <taxon>Eurotiomycetidae</taxon>
        <taxon>Onygenales</taxon>
        <taxon>Ajellomycetaceae</taxon>
        <taxon>Blastomyces</taxon>
    </lineage>
</organism>
<dbReference type="RefSeq" id="XP_002623978.1">
    <property type="nucleotide sequence ID" value="XM_002623932.2"/>
</dbReference>
<dbReference type="AlphaFoldDB" id="A0A179UNW0"/>
<feature type="region of interest" description="Disordered" evidence="1">
    <location>
        <begin position="76"/>
        <end position="176"/>
    </location>
</feature>
<feature type="transmembrane region" description="Helical" evidence="2">
    <location>
        <begin position="20"/>
        <end position="41"/>
    </location>
</feature>
<dbReference type="EMBL" id="GG657458">
    <property type="protein sequence ID" value="OAT09775.1"/>
    <property type="molecule type" value="Genomic_DNA"/>
</dbReference>
<feature type="compositionally biased region" description="Basic and acidic residues" evidence="1">
    <location>
        <begin position="167"/>
        <end position="176"/>
    </location>
</feature>
<dbReference type="PANTHER" id="PTHR28251">
    <property type="entry name" value="V-TYPE ATPASE ASSEMBLY FACTOR PKR1"/>
    <property type="match status" value="1"/>
</dbReference>
<dbReference type="STRING" id="559298.A0A179UNW0"/>
<keyword evidence="4" id="KW-1185">Reference proteome</keyword>
<accession>A0A179UNW0</accession>
<reference evidence="4" key="2">
    <citation type="journal article" date="2015" name="PLoS Genet.">
        <title>The dynamic genome and transcriptome of the human fungal pathogen Blastomyces and close relative Emmonsia.</title>
        <authorList>
            <person name="Munoz J.F."/>
            <person name="Gauthier G.M."/>
            <person name="Desjardins C.A."/>
            <person name="Gallo J.E."/>
            <person name="Holder J."/>
            <person name="Sullivan T.D."/>
            <person name="Marty A.J."/>
            <person name="Carmen J.C."/>
            <person name="Chen Z."/>
            <person name="Ding L."/>
            <person name="Gujja S."/>
            <person name="Magrini V."/>
            <person name="Misas E."/>
            <person name="Mitreva M."/>
            <person name="Priest M."/>
            <person name="Saif S."/>
            <person name="Whiston E.A."/>
            <person name="Young S."/>
            <person name="Zeng Q."/>
            <person name="Goldman W.E."/>
            <person name="Mardis E.R."/>
            <person name="Taylor J.W."/>
            <person name="McEwen J.G."/>
            <person name="Clay O.K."/>
            <person name="Klein B.S."/>
            <person name="Cuomo C.A."/>
        </authorList>
    </citation>
    <scope>NUCLEOTIDE SEQUENCE [LARGE SCALE GENOMIC DNA]</scope>
    <source>
        <strain evidence="4">SLH14081</strain>
    </source>
</reference>
<dbReference type="OrthoDB" id="9626941at2759"/>
<evidence type="ECO:0000256" key="1">
    <source>
        <dbReference type="SAM" id="MobiDB-lite"/>
    </source>
</evidence>
<dbReference type="PANTHER" id="PTHR28251:SF1">
    <property type="entry name" value="V-TYPE ATPASE ASSEMBLY FACTOR PKR1"/>
    <property type="match status" value="1"/>
</dbReference>
<sequence>MASFIENLWSSIFTPGPTPTLVLATNVTFAALQLLLFALLLATHSIHFVVLSILCGGLWGAINWFVKELEISRAQSEPANSSWPQSTQKGPTGRPPGAIDTESETETESLAGGEPKLPAPTISSGLMGPPPIRNTGASRAPPPNEAEDLRRRRNGPDSSGYVSTDSEWEKVDEKER</sequence>
<feature type="transmembrane region" description="Helical" evidence="2">
    <location>
        <begin position="48"/>
        <end position="66"/>
    </location>
</feature>
<evidence type="ECO:0000313" key="4">
    <source>
        <dbReference type="Proteomes" id="UP000002038"/>
    </source>
</evidence>
<keyword evidence="2" id="KW-0812">Transmembrane</keyword>
<proteinExistence type="predicted"/>
<dbReference type="GO" id="GO:0005789">
    <property type="term" value="C:endoplasmic reticulum membrane"/>
    <property type="evidence" value="ECO:0007669"/>
    <property type="project" value="TreeGrafter"/>
</dbReference>
<feature type="compositionally biased region" description="Polar residues" evidence="1">
    <location>
        <begin position="76"/>
        <end position="90"/>
    </location>
</feature>